<dbReference type="EMBL" id="FR824079">
    <property type="protein sequence ID" value="CCA17376.1"/>
    <property type="molecule type" value="Genomic_DNA"/>
</dbReference>
<protein>
    <submittedName>
        <fullName evidence="2">Uncharacterized protein AlNc14C236G9399</fullName>
    </submittedName>
    <submittedName>
        <fullName evidence="1">Uncharacterized protein AlNc14C34G3052</fullName>
    </submittedName>
</protein>
<gene>
    <name evidence="1" type="primary">AlNc14C34G3052</name>
    <name evidence="2" type="synonym">AlNc14C236G9399</name>
    <name evidence="1" type="ORF">ALNC14_035190</name>
    <name evidence="2" type="ORF">ALNC14_105250</name>
</gene>
<dbReference type="AlphaFoldDB" id="F0W8C1"/>
<reference evidence="1" key="1">
    <citation type="journal article" date="2011" name="PLoS Biol.">
        <title>Gene gain and loss during evolution of obligate parasitism in the white rust pathogen of Arabidopsis thaliana.</title>
        <authorList>
            <person name="Kemen E."/>
            <person name="Gardiner A."/>
            <person name="Schultz-Larsen T."/>
            <person name="Kemen A.C."/>
            <person name="Balmuth A.L."/>
            <person name="Robert-Seilaniantz A."/>
            <person name="Bailey K."/>
            <person name="Holub E."/>
            <person name="Studholme D.J."/>
            <person name="Maclean D."/>
            <person name="Jones J.D."/>
        </authorList>
    </citation>
    <scope>NUCLEOTIDE SEQUENCE</scope>
</reference>
<proteinExistence type="predicted"/>
<accession>F0W8C1</accession>
<reference evidence="1" key="2">
    <citation type="submission" date="2011-02" db="EMBL/GenBank/DDBJ databases">
        <authorList>
            <person name="MacLean D."/>
        </authorList>
    </citation>
    <scope>NUCLEOTIDE SEQUENCE</scope>
</reference>
<evidence type="ECO:0000313" key="1">
    <source>
        <dbReference type="EMBL" id="CCA17376.1"/>
    </source>
</evidence>
<name>F0W8C1_9STRA</name>
<evidence type="ECO:0000313" key="2">
    <source>
        <dbReference type="EMBL" id="CCA24381.1"/>
    </source>
</evidence>
<dbReference type="EMBL" id="FR824281">
    <property type="protein sequence ID" value="CCA24381.1"/>
    <property type="molecule type" value="Genomic_DNA"/>
</dbReference>
<organism evidence="1">
    <name type="scientific">Albugo laibachii Nc14</name>
    <dbReference type="NCBI Taxonomy" id="890382"/>
    <lineage>
        <taxon>Eukaryota</taxon>
        <taxon>Sar</taxon>
        <taxon>Stramenopiles</taxon>
        <taxon>Oomycota</taxon>
        <taxon>Peronosporomycetes</taxon>
        <taxon>Albuginales</taxon>
        <taxon>Albuginaceae</taxon>
        <taxon>Albugo</taxon>
    </lineage>
</organism>
<dbReference type="HOGENOM" id="CLU_898380_0_0_1"/>
<sequence length="310" mass="33996">MRLAFLTAASGLQTITYGLYLPTPPQIQCAPHYFTDDVDSIEFLNKIINMSQPHTEALLAQMDPLNLGNQRLAPFNYALLGSELLVTAFLSNVTVVGLSSGTLAPIGVQDAFRLKVNASFSKPVSVTGTALINVTTLERKRFHPCLLSVMHPFKCPPKILEFDFDIQVANITIGTLLYAEWFKCPAYTGNTCTDLSLSDFMGLISPGALPIIMDRVKNRMAQANMSELNVNFERLDNLTYSAHEPSGMAGFFLTKTLKLLQNRLNGKKKVYLKAKSMIDDGGMQAANAYIEGMSSEFGHTCVDTKPAIAI</sequence>